<dbReference type="GO" id="GO:0051083">
    <property type="term" value="P:'de novo' cotranslational protein folding"/>
    <property type="evidence" value="ECO:0007669"/>
    <property type="project" value="TreeGrafter"/>
</dbReference>
<reference evidence="2" key="1">
    <citation type="submission" date="2013-08" db="EMBL/GenBank/DDBJ databases">
        <authorList>
            <person name="Mendez C."/>
            <person name="Richter M."/>
            <person name="Ferrer M."/>
            <person name="Sanchez J."/>
        </authorList>
    </citation>
    <scope>NUCLEOTIDE SEQUENCE</scope>
</reference>
<dbReference type="InterPro" id="IPR037041">
    <property type="entry name" value="Trigger_fac_C_sf"/>
</dbReference>
<dbReference type="SUPFAM" id="SSF102735">
    <property type="entry name" value="Trigger factor ribosome-binding domain"/>
    <property type="match status" value="1"/>
</dbReference>
<reference evidence="2" key="2">
    <citation type="journal article" date="2014" name="ISME J.">
        <title>Microbial stratification in low pH oxic and suboxic macroscopic growths along an acid mine drainage.</title>
        <authorList>
            <person name="Mendez-Garcia C."/>
            <person name="Mesa V."/>
            <person name="Sprenger R.R."/>
            <person name="Richter M."/>
            <person name="Diez M.S."/>
            <person name="Solano J."/>
            <person name="Bargiela R."/>
            <person name="Golyshina O.V."/>
            <person name="Manteca A."/>
            <person name="Ramos J.L."/>
            <person name="Gallego J.R."/>
            <person name="Llorente I."/>
            <person name="Martins Dos Santos V.A."/>
            <person name="Jensen O.N."/>
            <person name="Pelaez A.I."/>
            <person name="Sanchez J."/>
            <person name="Ferrer M."/>
        </authorList>
    </citation>
    <scope>NUCLEOTIDE SEQUENCE</scope>
</reference>
<sequence>MPADEVSRAFAAAVKRYRRAARIPGFRAGKVPESVIRRKFADAIRQDVLEEILPAQFRAAIEKQGVQPVSQPQVTSLHLADGEPMRFQAAFEVLPTIDITGYDQIKVDRPQISLEDAEFEAELNQVRESHAIMEPVEEDRPLTDGDFAQIRFTGLVHGAEADAE</sequence>
<protein>
    <submittedName>
        <fullName evidence="2">Trigger factor</fullName>
    </submittedName>
</protein>
<dbReference type="GO" id="GO:0003755">
    <property type="term" value="F:peptidyl-prolyl cis-trans isomerase activity"/>
    <property type="evidence" value="ECO:0007669"/>
    <property type="project" value="InterPro"/>
</dbReference>
<evidence type="ECO:0000259" key="1">
    <source>
        <dbReference type="Pfam" id="PF05697"/>
    </source>
</evidence>
<dbReference type="InterPro" id="IPR005215">
    <property type="entry name" value="Trig_fac"/>
</dbReference>
<dbReference type="GO" id="GO:0043022">
    <property type="term" value="F:ribosome binding"/>
    <property type="evidence" value="ECO:0007669"/>
    <property type="project" value="TreeGrafter"/>
</dbReference>
<dbReference type="Gene3D" id="3.10.50.40">
    <property type="match status" value="1"/>
</dbReference>
<dbReference type="GO" id="GO:0015031">
    <property type="term" value="P:protein transport"/>
    <property type="evidence" value="ECO:0007669"/>
    <property type="project" value="InterPro"/>
</dbReference>
<dbReference type="InterPro" id="IPR036611">
    <property type="entry name" value="Trigger_fac_ribosome-bd_sf"/>
</dbReference>
<dbReference type="PANTHER" id="PTHR30560">
    <property type="entry name" value="TRIGGER FACTOR CHAPERONE AND PEPTIDYL-PROLYL CIS/TRANS ISOMERASE"/>
    <property type="match status" value="1"/>
</dbReference>
<dbReference type="Gene3D" id="1.10.3120.10">
    <property type="entry name" value="Trigger factor, C-terminal domain"/>
    <property type="match status" value="1"/>
</dbReference>
<dbReference type="PANTHER" id="PTHR30560:SF3">
    <property type="entry name" value="TRIGGER FACTOR-LIKE PROTEIN TIG, CHLOROPLASTIC"/>
    <property type="match status" value="1"/>
</dbReference>
<comment type="caution">
    <text evidence="2">The sequence shown here is derived from an EMBL/GenBank/DDBJ whole genome shotgun (WGS) entry which is preliminary data.</text>
</comment>
<proteinExistence type="predicted"/>
<feature type="domain" description="Trigger factor ribosome-binding bacterial" evidence="1">
    <location>
        <begin position="2"/>
        <end position="125"/>
    </location>
</feature>
<dbReference type="GO" id="GO:0044183">
    <property type="term" value="F:protein folding chaperone"/>
    <property type="evidence" value="ECO:0007669"/>
    <property type="project" value="TreeGrafter"/>
</dbReference>
<gene>
    <name evidence="2" type="ORF">B1B_12123</name>
</gene>
<organism evidence="2">
    <name type="scientific">mine drainage metagenome</name>
    <dbReference type="NCBI Taxonomy" id="410659"/>
    <lineage>
        <taxon>unclassified sequences</taxon>
        <taxon>metagenomes</taxon>
        <taxon>ecological metagenomes</taxon>
    </lineage>
</organism>
<dbReference type="GO" id="GO:0043335">
    <property type="term" value="P:protein unfolding"/>
    <property type="evidence" value="ECO:0007669"/>
    <property type="project" value="TreeGrafter"/>
</dbReference>
<dbReference type="EMBL" id="AUZY01007922">
    <property type="protein sequence ID" value="EQD47873.1"/>
    <property type="molecule type" value="Genomic_DNA"/>
</dbReference>
<name>T0ZT53_9ZZZZ</name>
<dbReference type="Pfam" id="PF05697">
    <property type="entry name" value="Trigger_N"/>
    <property type="match status" value="1"/>
</dbReference>
<feature type="non-terminal residue" evidence="2">
    <location>
        <position position="164"/>
    </location>
</feature>
<accession>T0ZT53</accession>
<dbReference type="InterPro" id="IPR008881">
    <property type="entry name" value="Trigger_fac_ribosome-bd_bac"/>
</dbReference>
<dbReference type="AlphaFoldDB" id="T0ZT53"/>
<dbReference type="InterPro" id="IPR046357">
    <property type="entry name" value="PPIase_dom_sf"/>
</dbReference>
<dbReference type="Gene3D" id="3.30.70.1050">
    <property type="entry name" value="Trigger factor ribosome-binding domain"/>
    <property type="match status" value="1"/>
</dbReference>
<evidence type="ECO:0000313" key="2">
    <source>
        <dbReference type="EMBL" id="EQD47873.1"/>
    </source>
</evidence>